<evidence type="ECO:0000313" key="3">
    <source>
        <dbReference type="Proteomes" id="UP000292693"/>
    </source>
</evidence>
<accession>A0A0X3WJ90</accession>
<organism evidence="2 3">
    <name type="scientific">Streptomyces albidoflavus</name>
    <dbReference type="NCBI Taxonomy" id="1886"/>
    <lineage>
        <taxon>Bacteria</taxon>
        <taxon>Bacillati</taxon>
        <taxon>Actinomycetota</taxon>
        <taxon>Actinomycetes</taxon>
        <taxon>Kitasatosporales</taxon>
        <taxon>Streptomycetaceae</taxon>
        <taxon>Streptomyces</taxon>
        <taxon>Streptomyces albidoflavus group</taxon>
    </lineage>
</organism>
<dbReference type="GeneID" id="97267576"/>
<dbReference type="InterPro" id="IPR048495">
    <property type="entry name" value="LinB-like_C"/>
</dbReference>
<gene>
    <name evidence="2" type="ORF">C0Q92_09940</name>
</gene>
<feature type="domain" description="Lincosamide nucleotidyltransferase-like C-terminal" evidence="1">
    <location>
        <begin position="159"/>
        <end position="259"/>
    </location>
</feature>
<comment type="caution">
    <text evidence="2">The sequence shown here is derived from an EMBL/GenBank/DDBJ whole genome shotgun (WGS) entry which is preliminary data.</text>
</comment>
<dbReference type="EMBL" id="PKLL01000010">
    <property type="protein sequence ID" value="RZE25644.1"/>
    <property type="molecule type" value="Genomic_DNA"/>
</dbReference>
<dbReference type="InterPro" id="IPR043519">
    <property type="entry name" value="NT_sf"/>
</dbReference>
<evidence type="ECO:0000313" key="2">
    <source>
        <dbReference type="EMBL" id="RZE25644.1"/>
    </source>
</evidence>
<reference evidence="2 3" key="1">
    <citation type="submission" date="2017-12" db="EMBL/GenBank/DDBJ databases">
        <title>Population genomics insights into the ecological differentiation and adaptive evolution in streptomycetes.</title>
        <authorList>
            <person name="Li Y."/>
            <person name="Huang Y."/>
        </authorList>
    </citation>
    <scope>NUCLEOTIDE SEQUENCE [LARGE SCALE GENOMIC DNA]</scope>
    <source>
        <strain evidence="2 3">NBRC 100770</strain>
    </source>
</reference>
<dbReference type="Gene3D" id="1.20.120.330">
    <property type="entry name" value="Nucleotidyltransferases domain 2"/>
    <property type="match status" value="1"/>
</dbReference>
<dbReference type="Gene3D" id="3.30.460.10">
    <property type="entry name" value="Beta Polymerase, domain 2"/>
    <property type="match status" value="1"/>
</dbReference>
<dbReference type="Proteomes" id="UP000292693">
    <property type="component" value="Unassembled WGS sequence"/>
</dbReference>
<protein>
    <submittedName>
        <fullName evidence="2">DNA polymerase subunit beta</fullName>
    </submittedName>
</protein>
<accession>A0A126Y2A7</accession>
<evidence type="ECO:0000259" key="1">
    <source>
        <dbReference type="Pfam" id="PF21418"/>
    </source>
</evidence>
<proteinExistence type="predicted"/>
<dbReference type="AlphaFoldDB" id="A0A126Y2A7"/>
<dbReference type="Pfam" id="PF21418">
    <property type="entry name" value="LinB-like_C"/>
    <property type="match status" value="1"/>
</dbReference>
<sequence length="281" mass="30243">MPRTPAPRPSASPALDARVALLRRAAHAEPRLEGVLLYGSWTTGEADAYSDIEAYLFLGEGHADSFDGPGFLRALGRPALAHTNQFGILAVVFEDDLMRGEFHFEEAGAGIAAVEGWQGMVHLPDPDAAVLLDRTGRLTEAAARLTAPLAPEPVESAAHLTGELANWTLMLAHLLARREDARAHNLLHAMVAPLQLKLCRLLRGTTDHWLTPSRAAEEDLPAADLARYTATTAPLEAAALRAAARASWQWSRELAAEAHGRWGTPVPEALHARIAGVLARD</sequence>
<dbReference type="SUPFAM" id="SSF81301">
    <property type="entry name" value="Nucleotidyltransferase"/>
    <property type="match status" value="1"/>
</dbReference>
<dbReference type="RefSeq" id="WP_030310549.1">
    <property type="nucleotide sequence ID" value="NZ_CP014485.1"/>
</dbReference>
<name>A0A126Y2A7_9ACTN</name>